<dbReference type="PANTHER" id="PTHR42713:SF3">
    <property type="entry name" value="TRANSCRIPTIONAL REGULATORY PROTEIN HPTR"/>
    <property type="match status" value="1"/>
</dbReference>
<feature type="modified residue" description="4-aspartylphosphate" evidence="10">
    <location>
        <position position="55"/>
    </location>
</feature>
<comment type="subcellular location">
    <subcellularLocation>
        <location evidence="1">Cytoplasm</location>
    </subcellularLocation>
</comment>
<dbReference type="GO" id="GO:0000160">
    <property type="term" value="P:phosphorelay signal transduction system"/>
    <property type="evidence" value="ECO:0007669"/>
    <property type="project" value="UniProtKB-KW"/>
</dbReference>
<dbReference type="GO" id="GO:0003700">
    <property type="term" value="F:DNA-binding transcription factor activity"/>
    <property type="evidence" value="ECO:0007669"/>
    <property type="project" value="InterPro"/>
</dbReference>
<dbReference type="AlphaFoldDB" id="A0A3E3HXQ4"/>
<evidence type="ECO:0000256" key="1">
    <source>
        <dbReference type="ARBA" id="ARBA00004496"/>
    </source>
</evidence>
<dbReference type="SUPFAM" id="SSF52172">
    <property type="entry name" value="CheY-like"/>
    <property type="match status" value="1"/>
</dbReference>
<feature type="domain" description="HTH araC/xylS-type" evidence="11">
    <location>
        <begin position="420"/>
        <end position="519"/>
    </location>
</feature>
<dbReference type="GeneID" id="97989784"/>
<evidence type="ECO:0000256" key="3">
    <source>
        <dbReference type="ARBA" id="ARBA00022490"/>
    </source>
</evidence>
<dbReference type="CDD" id="cd17536">
    <property type="entry name" value="REC_YesN-like"/>
    <property type="match status" value="1"/>
</dbReference>
<evidence type="ECO:0000313" key="14">
    <source>
        <dbReference type="Proteomes" id="UP000260812"/>
    </source>
</evidence>
<evidence type="ECO:0000259" key="11">
    <source>
        <dbReference type="PROSITE" id="PS01124"/>
    </source>
</evidence>
<comment type="caution">
    <text evidence="13">The sequence shown here is derived from an EMBL/GenBank/DDBJ whole genome shotgun (WGS) entry which is preliminary data.</text>
</comment>
<accession>A0A3E3HXQ4</accession>
<evidence type="ECO:0000256" key="7">
    <source>
        <dbReference type="ARBA" id="ARBA00023125"/>
    </source>
</evidence>
<evidence type="ECO:0000259" key="12">
    <source>
        <dbReference type="PROSITE" id="PS50110"/>
    </source>
</evidence>
<organism evidence="13 14">
    <name type="scientific">Eisenbergiella massiliensis</name>
    <dbReference type="NCBI Taxonomy" id="1720294"/>
    <lineage>
        <taxon>Bacteria</taxon>
        <taxon>Bacillati</taxon>
        <taxon>Bacillota</taxon>
        <taxon>Clostridia</taxon>
        <taxon>Lachnospirales</taxon>
        <taxon>Lachnospiraceae</taxon>
        <taxon>Eisenbergiella</taxon>
    </lineage>
</organism>
<comment type="function">
    <text evidence="9">May play the central regulatory role in sporulation. It may be an element of the effector pathway responsible for the activation of sporulation genes in response to nutritional stress. Spo0A may act in concert with spo0H (a sigma factor) to control the expression of some genes that are critical to the sporulation process.</text>
</comment>
<reference evidence="13 14" key="1">
    <citation type="submission" date="2018-08" db="EMBL/GenBank/DDBJ databases">
        <title>A genome reference for cultivated species of the human gut microbiota.</title>
        <authorList>
            <person name="Zou Y."/>
            <person name="Xue W."/>
            <person name="Luo G."/>
        </authorList>
    </citation>
    <scope>NUCLEOTIDE SEQUENCE [LARGE SCALE GENOMIC DNA]</scope>
    <source>
        <strain evidence="13 14">TF05-5AC</strain>
    </source>
</reference>
<keyword evidence="4 10" id="KW-0597">Phosphoprotein</keyword>
<dbReference type="PROSITE" id="PS01124">
    <property type="entry name" value="HTH_ARAC_FAMILY_2"/>
    <property type="match status" value="1"/>
</dbReference>
<dbReference type="InterPro" id="IPR001789">
    <property type="entry name" value="Sig_transdc_resp-reg_receiver"/>
</dbReference>
<dbReference type="GO" id="GO:0043565">
    <property type="term" value="F:sequence-specific DNA binding"/>
    <property type="evidence" value="ECO:0007669"/>
    <property type="project" value="InterPro"/>
</dbReference>
<evidence type="ECO:0000256" key="2">
    <source>
        <dbReference type="ARBA" id="ARBA00018672"/>
    </source>
</evidence>
<dbReference type="InterPro" id="IPR011006">
    <property type="entry name" value="CheY-like_superfamily"/>
</dbReference>
<gene>
    <name evidence="13" type="ORF">DXC51_23740</name>
</gene>
<name>A0A3E3HXQ4_9FIRM</name>
<dbReference type="InterPro" id="IPR018060">
    <property type="entry name" value="HTH_AraC"/>
</dbReference>
<dbReference type="Gene3D" id="1.10.10.60">
    <property type="entry name" value="Homeodomain-like"/>
    <property type="match status" value="2"/>
</dbReference>
<dbReference type="GO" id="GO:0005737">
    <property type="term" value="C:cytoplasm"/>
    <property type="evidence" value="ECO:0007669"/>
    <property type="project" value="UniProtKB-SubCell"/>
</dbReference>
<dbReference type="SMART" id="SM00342">
    <property type="entry name" value="HTH_ARAC"/>
    <property type="match status" value="1"/>
</dbReference>
<sequence>MITALLIDDEASIRNGLIKHIHWKQLGIDNITALDSAEKAIAFLEENHPDLIISDIRLPRMDGIQLAWLIREKNKNSHIIFISAYSDLEYYRNAIKLKVEDYIEKPINLEKMEETILKVTKKILSEDKKKKEEALVQDLMGLHHIHINTRVISNLIKGVWDEAVMEKLNREKSWIFPDDSFICMLLKPPSEANEVRQLDIVRKTEKFFRELRYLYTKRSNQTYIYLFAFTKEEFLTKVYSAFRRFRSEFTEGRINGYDVFISVSPKADNFREIPSVYMQAVCQLQQFFFLGYHHFVTVTSLEPKVLNMDRIRINDFRQSIIIKDQEQTIAISEELFCYMKMQIDTLPDIIKNIYFELNVFLLQKMENNFSMQEIGNPSNYSWIKFNSFETINDCHSYLLENIYAYYNREEEAFHDNQNVSKVVKFIRSNLTNSMLSIKDIADAAGLTPQYMTIIFKKRTGITVGQYLKNCRLSYSEELLRNTDLSLNEIAARSGYTDENYWSKVFRKHYDTTPSEYRKRLQS</sequence>
<dbReference type="SUPFAM" id="SSF46689">
    <property type="entry name" value="Homeodomain-like"/>
    <property type="match status" value="2"/>
</dbReference>
<feature type="domain" description="Response regulatory" evidence="12">
    <location>
        <begin position="3"/>
        <end position="120"/>
    </location>
</feature>
<evidence type="ECO:0000313" key="13">
    <source>
        <dbReference type="EMBL" id="RGE56505.1"/>
    </source>
</evidence>
<keyword evidence="6" id="KW-0805">Transcription regulation</keyword>
<dbReference type="InterPro" id="IPR009057">
    <property type="entry name" value="Homeodomain-like_sf"/>
</dbReference>
<dbReference type="SMART" id="SM00448">
    <property type="entry name" value="REC"/>
    <property type="match status" value="1"/>
</dbReference>
<keyword evidence="3" id="KW-0963">Cytoplasm</keyword>
<evidence type="ECO:0000256" key="5">
    <source>
        <dbReference type="ARBA" id="ARBA00023012"/>
    </source>
</evidence>
<dbReference type="Gene3D" id="3.40.50.2300">
    <property type="match status" value="1"/>
</dbReference>
<evidence type="ECO:0000256" key="8">
    <source>
        <dbReference type="ARBA" id="ARBA00023163"/>
    </source>
</evidence>
<dbReference type="Pfam" id="PF12833">
    <property type="entry name" value="HTH_18"/>
    <property type="match status" value="1"/>
</dbReference>
<dbReference type="RefSeq" id="WP_117545533.1">
    <property type="nucleotide sequence ID" value="NZ_JBKUNB010000018.1"/>
</dbReference>
<evidence type="ECO:0000256" key="4">
    <source>
        <dbReference type="ARBA" id="ARBA00022553"/>
    </source>
</evidence>
<dbReference type="Pfam" id="PF00072">
    <property type="entry name" value="Response_reg"/>
    <property type="match status" value="1"/>
</dbReference>
<dbReference type="PANTHER" id="PTHR42713">
    <property type="entry name" value="HISTIDINE KINASE-RELATED"/>
    <property type="match status" value="1"/>
</dbReference>
<evidence type="ECO:0000256" key="10">
    <source>
        <dbReference type="PROSITE-ProRule" id="PRU00169"/>
    </source>
</evidence>
<evidence type="ECO:0000256" key="6">
    <source>
        <dbReference type="ARBA" id="ARBA00023015"/>
    </source>
</evidence>
<proteinExistence type="predicted"/>
<dbReference type="Proteomes" id="UP000260812">
    <property type="component" value="Unassembled WGS sequence"/>
</dbReference>
<keyword evidence="7" id="KW-0238">DNA-binding</keyword>
<dbReference type="EMBL" id="QVLV01000024">
    <property type="protein sequence ID" value="RGE56505.1"/>
    <property type="molecule type" value="Genomic_DNA"/>
</dbReference>
<dbReference type="InterPro" id="IPR051552">
    <property type="entry name" value="HptR"/>
</dbReference>
<keyword evidence="5" id="KW-0902">Two-component regulatory system</keyword>
<evidence type="ECO:0000256" key="9">
    <source>
        <dbReference type="ARBA" id="ARBA00024867"/>
    </source>
</evidence>
<keyword evidence="14" id="KW-1185">Reference proteome</keyword>
<dbReference type="PROSITE" id="PS50110">
    <property type="entry name" value="RESPONSE_REGULATORY"/>
    <property type="match status" value="1"/>
</dbReference>
<protein>
    <recommendedName>
        <fullName evidence="2">Stage 0 sporulation protein A homolog</fullName>
    </recommendedName>
</protein>
<keyword evidence="8" id="KW-0804">Transcription</keyword>